<keyword evidence="3" id="KW-0560">Oxidoreductase</keyword>
<evidence type="ECO:0000256" key="3">
    <source>
        <dbReference type="ARBA" id="ARBA00023002"/>
    </source>
</evidence>
<dbReference type="InterPro" id="IPR016160">
    <property type="entry name" value="Ald_DH_CS_CYS"/>
</dbReference>
<keyword evidence="6" id="KW-0732">Signal</keyword>
<dbReference type="PROSITE" id="PS00070">
    <property type="entry name" value="ALDEHYDE_DEHYDR_CYS"/>
    <property type="match status" value="1"/>
</dbReference>
<accession>A0A9K3LQI0</accession>
<evidence type="ECO:0000313" key="9">
    <source>
        <dbReference type="Proteomes" id="UP000693970"/>
    </source>
</evidence>
<dbReference type="EC" id="1.2.1.24" evidence="1"/>
<dbReference type="OrthoDB" id="310895at2759"/>
<evidence type="ECO:0000256" key="4">
    <source>
        <dbReference type="ARBA" id="ARBA00030806"/>
    </source>
</evidence>
<reference evidence="8" key="2">
    <citation type="submission" date="2021-04" db="EMBL/GenBank/DDBJ databases">
        <authorList>
            <person name="Podell S."/>
        </authorList>
    </citation>
    <scope>NUCLEOTIDE SEQUENCE</scope>
    <source>
        <strain evidence="8">Hildebrandi</strain>
    </source>
</reference>
<evidence type="ECO:0000256" key="5">
    <source>
        <dbReference type="SAM" id="Coils"/>
    </source>
</evidence>
<reference evidence="8" key="1">
    <citation type="journal article" date="2021" name="Sci. Rep.">
        <title>Diploid genomic architecture of Nitzschia inconspicua, an elite biomass production diatom.</title>
        <authorList>
            <person name="Oliver A."/>
            <person name="Podell S."/>
            <person name="Pinowska A."/>
            <person name="Traller J.C."/>
            <person name="Smith S.R."/>
            <person name="McClure R."/>
            <person name="Beliaev A."/>
            <person name="Bohutskyi P."/>
            <person name="Hill E.A."/>
            <person name="Rabines A."/>
            <person name="Zheng H."/>
            <person name="Allen L.Z."/>
            <person name="Kuo A."/>
            <person name="Grigoriev I.V."/>
            <person name="Allen A.E."/>
            <person name="Hazlebeck D."/>
            <person name="Allen E.E."/>
        </authorList>
    </citation>
    <scope>NUCLEOTIDE SEQUENCE</scope>
    <source>
        <strain evidence="8">Hildebrandi</strain>
    </source>
</reference>
<evidence type="ECO:0000256" key="1">
    <source>
        <dbReference type="ARBA" id="ARBA00013051"/>
    </source>
</evidence>
<sequence length="592" mass="64537">MRFSTLSLLAISCNLYQISAEEATAATCSVPPYVGPKLLIHGKLTVNLADPTDDATTGDDDISVTLSDVHGCCGVDAQDPTKFTRPLIGQMPQMSSSQTLAVLRDAEAAWNGGSGVWPQMSLRKRLEAIENLLRDLETNHREQMVQVLMWEIGKNRKDAESEFDRTIAFGREVMDVVRGVDSDSSSVAGNEFGGSWQHIGSTMAFVRRAAVGIVLCLGPMNYPLNETYATLIPALLMGNVVLMKIPTVGGLVHLLTMEAFQKALPPGAMNFVSGRGRDTMPTLMGTGKIDALAFIGGSSAADDLIRQHPHPHRLKVFLQLEAKNMGIFLSDMFQSASEEELNQALDQALLGALSFNGQRCTALKLFFIPKGYGEFFSQKMAQRIEAMKVGLPWETVEKDISSKATYSHVTPLPNKNRLDLMRRLINDAVSKGAKIVNKKGGEIIGGPESTLMVPAVLYPVTPDMDLYLEEQFGPIVPITEYDSLDTVVDYGQNGLYGQQVSIFVSEKETKSAASLLDRFSTVFGKININSQCGRSPDTLPFSGRRSSAMGVMSVKDALREFSIPTVVSYKDSDVNTGIVQEIESESLFLSPL</sequence>
<dbReference type="AlphaFoldDB" id="A0A9K3LQI0"/>
<evidence type="ECO:0000313" key="8">
    <source>
        <dbReference type="EMBL" id="KAG7366427.1"/>
    </source>
</evidence>
<dbReference type="PANTHER" id="PTHR43353:SF5">
    <property type="entry name" value="SUCCINATE-SEMIALDEHYDE DEHYDROGENASE, MITOCHONDRIAL"/>
    <property type="match status" value="1"/>
</dbReference>
<dbReference type="Proteomes" id="UP000693970">
    <property type="component" value="Unassembled WGS sequence"/>
</dbReference>
<name>A0A9K3LQI0_9STRA</name>
<dbReference type="PANTHER" id="PTHR43353">
    <property type="entry name" value="SUCCINATE-SEMIALDEHYDE DEHYDROGENASE, MITOCHONDRIAL"/>
    <property type="match status" value="1"/>
</dbReference>
<feature type="domain" description="Aldehyde dehydrogenase" evidence="7">
    <location>
        <begin position="84"/>
        <end position="562"/>
    </location>
</feature>
<comment type="caution">
    <text evidence="8">The sequence shown here is derived from an EMBL/GenBank/DDBJ whole genome shotgun (WGS) entry which is preliminary data.</text>
</comment>
<gene>
    <name evidence="8" type="ORF">IV203_029097</name>
</gene>
<feature type="chain" id="PRO_5039885657" description="Succinate-semialdehyde dehydrogenase, mitochondrial" evidence="6">
    <location>
        <begin position="21"/>
        <end position="592"/>
    </location>
</feature>
<keyword evidence="5" id="KW-0175">Coiled coil</keyword>
<proteinExistence type="predicted"/>
<dbReference type="Pfam" id="PF00171">
    <property type="entry name" value="Aldedh"/>
    <property type="match status" value="1"/>
</dbReference>
<feature type="signal peptide" evidence="6">
    <location>
        <begin position="1"/>
        <end position="20"/>
    </location>
</feature>
<feature type="coiled-coil region" evidence="5">
    <location>
        <begin position="119"/>
        <end position="146"/>
    </location>
</feature>
<organism evidence="8 9">
    <name type="scientific">Nitzschia inconspicua</name>
    <dbReference type="NCBI Taxonomy" id="303405"/>
    <lineage>
        <taxon>Eukaryota</taxon>
        <taxon>Sar</taxon>
        <taxon>Stramenopiles</taxon>
        <taxon>Ochrophyta</taxon>
        <taxon>Bacillariophyta</taxon>
        <taxon>Bacillariophyceae</taxon>
        <taxon>Bacillariophycidae</taxon>
        <taxon>Bacillariales</taxon>
        <taxon>Bacillariaceae</taxon>
        <taxon>Nitzschia</taxon>
    </lineage>
</organism>
<dbReference type="InterPro" id="IPR015590">
    <property type="entry name" value="Aldehyde_DH_dom"/>
</dbReference>
<dbReference type="InterPro" id="IPR050740">
    <property type="entry name" value="Aldehyde_DH_Superfamily"/>
</dbReference>
<evidence type="ECO:0000256" key="6">
    <source>
        <dbReference type="SAM" id="SignalP"/>
    </source>
</evidence>
<dbReference type="GO" id="GO:0004777">
    <property type="term" value="F:succinate-semialdehyde dehydrogenase (NAD+) activity"/>
    <property type="evidence" value="ECO:0007669"/>
    <property type="project" value="UniProtKB-EC"/>
</dbReference>
<evidence type="ECO:0000259" key="7">
    <source>
        <dbReference type="Pfam" id="PF00171"/>
    </source>
</evidence>
<evidence type="ECO:0000256" key="2">
    <source>
        <dbReference type="ARBA" id="ARBA00019842"/>
    </source>
</evidence>
<keyword evidence="9" id="KW-1185">Reference proteome</keyword>
<protein>
    <recommendedName>
        <fullName evidence="2">Succinate-semialdehyde dehydrogenase, mitochondrial</fullName>
        <ecNumber evidence="1">1.2.1.24</ecNumber>
    </recommendedName>
    <alternativeName>
        <fullName evidence="4">NAD(+)-dependent succinic semialdehyde dehydrogenase</fullName>
    </alternativeName>
</protein>
<dbReference type="EMBL" id="JAGRRH010000007">
    <property type="protein sequence ID" value="KAG7366427.1"/>
    <property type="molecule type" value="Genomic_DNA"/>
</dbReference>